<dbReference type="Proteomes" id="UP000827284">
    <property type="component" value="Unassembled WGS sequence"/>
</dbReference>
<comment type="caution">
    <text evidence="2">The sequence shown here is derived from an EMBL/GenBank/DDBJ whole genome shotgun (WGS) entry which is preliminary data.</text>
</comment>
<evidence type="ECO:0000313" key="2">
    <source>
        <dbReference type="EMBL" id="GJJ75383.1"/>
    </source>
</evidence>
<organism evidence="2 3">
    <name type="scientific">Entomortierella parvispora</name>
    <dbReference type="NCBI Taxonomy" id="205924"/>
    <lineage>
        <taxon>Eukaryota</taxon>
        <taxon>Fungi</taxon>
        <taxon>Fungi incertae sedis</taxon>
        <taxon>Mucoromycota</taxon>
        <taxon>Mortierellomycotina</taxon>
        <taxon>Mortierellomycetes</taxon>
        <taxon>Mortierellales</taxon>
        <taxon>Mortierellaceae</taxon>
        <taxon>Entomortierella</taxon>
    </lineage>
</organism>
<reference evidence="2" key="1">
    <citation type="submission" date="2021-11" db="EMBL/GenBank/DDBJ databases">
        <authorList>
            <person name="Herlambang A."/>
            <person name="Guo Y."/>
            <person name="Takashima Y."/>
            <person name="Nishizawa T."/>
        </authorList>
    </citation>
    <scope>NUCLEOTIDE SEQUENCE</scope>
    <source>
        <strain evidence="2">E1425</strain>
    </source>
</reference>
<sequence length="98" mass="10752">MVRKMEAGIFGVGAVADQMVELPMNTDEIAGFLDGGSLTALLRVGLHNSDFADMLKEGYRKAKNREILLKMTGGASTRKEGPPIIFTPKKKQQRRSSK</sequence>
<keyword evidence="3" id="KW-1185">Reference proteome</keyword>
<reference evidence="2" key="2">
    <citation type="journal article" date="2022" name="Microbiol. Resour. Announc.">
        <title>Whole-Genome Sequence of Entomortierella parvispora E1425, a Mucoromycotan Fungus Associated with Burkholderiaceae-Related Endosymbiotic Bacteria.</title>
        <authorList>
            <person name="Herlambang A."/>
            <person name="Guo Y."/>
            <person name="Takashima Y."/>
            <person name="Narisawa K."/>
            <person name="Ohta H."/>
            <person name="Nishizawa T."/>
        </authorList>
    </citation>
    <scope>NUCLEOTIDE SEQUENCE</scope>
    <source>
        <strain evidence="2">E1425</strain>
    </source>
</reference>
<feature type="region of interest" description="Disordered" evidence="1">
    <location>
        <begin position="71"/>
        <end position="98"/>
    </location>
</feature>
<name>A0A9P3LYQ9_9FUNG</name>
<feature type="compositionally biased region" description="Basic residues" evidence="1">
    <location>
        <begin position="88"/>
        <end position="98"/>
    </location>
</feature>
<evidence type="ECO:0000313" key="3">
    <source>
        <dbReference type="Proteomes" id="UP000827284"/>
    </source>
</evidence>
<proteinExistence type="predicted"/>
<dbReference type="AlphaFoldDB" id="A0A9P3LYQ9"/>
<accession>A0A9P3LYQ9</accession>
<dbReference type="OrthoDB" id="2440126at2759"/>
<evidence type="ECO:0000256" key="1">
    <source>
        <dbReference type="SAM" id="MobiDB-lite"/>
    </source>
</evidence>
<dbReference type="EMBL" id="BQFW01000010">
    <property type="protein sequence ID" value="GJJ75383.1"/>
    <property type="molecule type" value="Genomic_DNA"/>
</dbReference>
<protein>
    <submittedName>
        <fullName evidence="2">Uncharacterized protein</fullName>
    </submittedName>
</protein>
<gene>
    <name evidence="2" type="ORF">EMPS_07741</name>
</gene>